<evidence type="ECO:0000313" key="13">
    <source>
        <dbReference type="EMBL" id="ADR33862.1"/>
    </source>
</evidence>
<dbReference type="PRINTS" id="PR01490">
    <property type="entry name" value="RTXTOXIND"/>
</dbReference>
<dbReference type="RefSeq" id="WP_013460059.1">
    <property type="nucleotide sequence ID" value="NC_014762.1"/>
</dbReference>
<evidence type="ECO:0000256" key="1">
    <source>
        <dbReference type="ARBA" id="ARBA00004377"/>
    </source>
</evidence>
<dbReference type="SUPFAM" id="SSF111369">
    <property type="entry name" value="HlyD-like secretion proteins"/>
    <property type="match status" value="1"/>
</dbReference>
<keyword evidence="4" id="KW-1003">Cell membrane</keyword>
<name>E4TX21_SULKY</name>
<evidence type="ECO:0000256" key="5">
    <source>
        <dbReference type="ARBA" id="ARBA00022519"/>
    </source>
</evidence>
<dbReference type="Gene3D" id="2.40.30.170">
    <property type="match status" value="1"/>
</dbReference>
<evidence type="ECO:0000259" key="11">
    <source>
        <dbReference type="Pfam" id="PF25994"/>
    </source>
</evidence>
<dbReference type="KEGG" id="sku:Sulku_1199"/>
<evidence type="ECO:0000256" key="3">
    <source>
        <dbReference type="ARBA" id="ARBA00022448"/>
    </source>
</evidence>
<dbReference type="Proteomes" id="UP000008721">
    <property type="component" value="Chromosome"/>
</dbReference>
<dbReference type="InterPro" id="IPR050739">
    <property type="entry name" value="MFP"/>
</dbReference>
<evidence type="ECO:0000256" key="4">
    <source>
        <dbReference type="ARBA" id="ARBA00022475"/>
    </source>
</evidence>
<comment type="similarity">
    <text evidence="2">Belongs to the membrane fusion protein (MFP) (TC 8.A.1) family.</text>
</comment>
<dbReference type="PANTHER" id="PTHR30386">
    <property type="entry name" value="MEMBRANE FUSION SUBUNIT OF EMRAB-TOLC MULTIDRUG EFFLUX PUMP"/>
    <property type="match status" value="1"/>
</dbReference>
<keyword evidence="14" id="KW-1185">Reference proteome</keyword>
<organism evidence="13 14">
    <name type="scientific">Sulfuricurvum kujiense (strain ATCC BAA-921 / DSM 16994 / JCM 11577 / YK-1)</name>
    <dbReference type="NCBI Taxonomy" id="709032"/>
    <lineage>
        <taxon>Bacteria</taxon>
        <taxon>Pseudomonadati</taxon>
        <taxon>Campylobacterota</taxon>
        <taxon>Epsilonproteobacteria</taxon>
        <taxon>Campylobacterales</taxon>
        <taxon>Sulfurimonadaceae</taxon>
        <taxon>Sulfuricurvum</taxon>
    </lineage>
</organism>
<protein>
    <submittedName>
        <fullName evidence="13">Type I secretion membrane fusion protein, HlyD family</fullName>
    </submittedName>
</protein>
<sequence length="437" mass="48946">MGLFHTKDKHEFTPLLVEIEERPTSPLGRSLLWSLFAFLTISLLWLFLAKIDVVVSARGKVVPDGEIKTLQPVETGVIGSILVKEGQSVKKGEVLMEIDPSVTQSDLASKQKNLTLLELEIERLDAQINDRAFHPSRKCQESTAIATQQMMYTSGKLAYDQQRQVLQEQIRQNDEATEAAKADKSRLKQLLTSAKEHEARLKEVLDIIAKKEYIDAQNQRIEYQEQLTMKEHAIAQSQGKLNELNQQLRLVTQEYRNKLLADLTQKSKEATSLRTEVETTQFRNAKQQIIAPVDGTIGKLLVHTVGGVVTPAEKLLTVIPKGVPLIIKATVLNQDIGFVTKEMEAAVKIDTFDFQKYGLIHGEVKHIADDAIDDEKLGPVYEIAIAPSSLTLKGEGKTLSIHPGMSVTAELKVGKRRVIEFFIYPMIKYLDEGLSVR</sequence>
<keyword evidence="6 10" id="KW-0812">Transmembrane</keyword>
<dbReference type="eggNOG" id="COG0845">
    <property type="taxonomic scope" value="Bacteria"/>
</dbReference>
<keyword evidence="7 10" id="KW-1133">Transmembrane helix</keyword>
<reference evidence="13 14" key="1">
    <citation type="journal article" date="2012" name="Stand. Genomic Sci.">
        <title>Complete genome sequence of the sulfur compounds oxidizing chemolithoautotroph Sulfuricurvum kujiense type strain (YK-1(T)).</title>
        <authorList>
            <person name="Han C."/>
            <person name="Kotsyurbenko O."/>
            <person name="Chertkov O."/>
            <person name="Held B."/>
            <person name="Lapidus A."/>
            <person name="Nolan M."/>
            <person name="Lucas S."/>
            <person name="Hammon N."/>
            <person name="Deshpande S."/>
            <person name="Cheng J.F."/>
            <person name="Tapia R."/>
            <person name="Goodwin L.A."/>
            <person name="Pitluck S."/>
            <person name="Liolios K."/>
            <person name="Pagani I."/>
            <person name="Ivanova N."/>
            <person name="Mavromatis K."/>
            <person name="Mikhailova N."/>
            <person name="Pati A."/>
            <person name="Chen A."/>
            <person name="Palaniappan K."/>
            <person name="Land M."/>
            <person name="Hauser L."/>
            <person name="Chang Y.J."/>
            <person name="Jeffries C.D."/>
            <person name="Brambilla E.M."/>
            <person name="Rohde M."/>
            <person name="Spring S."/>
            <person name="Sikorski J."/>
            <person name="Goker M."/>
            <person name="Woyke T."/>
            <person name="Bristow J."/>
            <person name="Eisen J.A."/>
            <person name="Markowitz V."/>
            <person name="Hugenholtz P."/>
            <person name="Kyrpides N.C."/>
            <person name="Klenk H.P."/>
            <person name="Detter J.C."/>
        </authorList>
    </citation>
    <scope>NUCLEOTIDE SEQUENCE [LARGE SCALE GENOMIC DNA]</scope>
    <source>
        <strain evidence="14">ATCC BAA-921 / DSM 16994 / JCM 11577 / YK-1</strain>
    </source>
</reference>
<evidence type="ECO:0000256" key="9">
    <source>
        <dbReference type="SAM" id="Coils"/>
    </source>
</evidence>
<accession>E4TX21</accession>
<dbReference type="AlphaFoldDB" id="E4TX21"/>
<feature type="domain" description="AprE-like long alpha-helical hairpin" evidence="11">
    <location>
        <begin position="104"/>
        <end position="280"/>
    </location>
</feature>
<dbReference type="GO" id="GO:0005886">
    <property type="term" value="C:plasma membrane"/>
    <property type="evidence" value="ECO:0007669"/>
    <property type="project" value="UniProtKB-SubCell"/>
</dbReference>
<dbReference type="HOGENOM" id="CLU_023976_0_1_7"/>
<evidence type="ECO:0000256" key="6">
    <source>
        <dbReference type="ARBA" id="ARBA00022692"/>
    </source>
</evidence>
<evidence type="ECO:0000313" key="14">
    <source>
        <dbReference type="Proteomes" id="UP000008721"/>
    </source>
</evidence>
<dbReference type="EMBL" id="CP002355">
    <property type="protein sequence ID" value="ADR33862.1"/>
    <property type="molecule type" value="Genomic_DNA"/>
</dbReference>
<dbReference type="InterPro" id="IPR058781">
    <property type="entry name" value="HH_AprE-like"/>
</dbReference>
<dbReference type="GO" id="GO:0009306">
    <property type="term" value="P:protein secretion"/>
    <property type="evidence" value="ECO:0007669"/>
    <property type="project" value="InterPro"/>
</dbReference>
<keyword evidence="8 10" id="KW-0472">Membrane</keyword>
<dbReference type="NCBIfam" id="TIGR01843">
    <property type="entry name" value="type_I_hlyD"/>
    <property type="match status" value="1"/>
</dbReference>
<evidence type="ECO:0000259" key="12">
    <source>
        <dbReference type="Pfam" id="PF26002"/>
    </source>
</evidence>
<dbReference type="InterPro" id="IPR058982">
    <property type="entry name" value="Beta-barrel_AprE"/>
</dbReference>
<dbReference type="Pfam" id="PF26002">
    <property type="entry name" value="Beta-barrel_AprE"/>
    <property type="match status" value="1"/>
</dbReference>
<evidence type="ECO:0000256" key="2">
    <source>
        <dbReference type="ARBA" id="ARBA00009477"/>
    </source>
</evidence>
<dbReference type="PROSITE" id="PS00543">
    <property type="entry name" value="HLYD_FAMILY"/>
    <property type="match status" value="1"/>
</dbReference>
<gene>
    <name evidence="13" type="ordered locus">Sulku_1199</name>
</gene>
<feature type="domain" description="AprE-like beta-barrel" evidence="12">
    <location>
        <begin position="325"/>
        <end position="413"/>
    </location>
</feature>
<feature type="coiled-coil region" evidence="9">
    <location>
        <begin position="159"/>
        <end position="261"/>
    </location>
</feature>
<proteinExistence type="inferred from homology"/>
<keyword evidence="3" id="KW-0813">Transport</keyword>
<dbReference type="Gene3D" id="2.40.50.100">
    <property type="match status" value="1"/>
</dbReference>
<evidence type="ECO:0000256" key="8">
    <source>
        <dbReference type="ARBA" id="ARBA00023136"/>
    </source>
</evidence>
<evidence type="ECO:0000256" key="10">
    <source>
        <dbReference type="SAM" id="Phobius"/>
    </source>
</evidence>
<comment type="subcellular location">
    <subcellularLocation>
        <location evidence="1">Cell inner membrane</location>
        <topology evidence="1">Single-pass membrane protein</topology>
    </subcellularLocation>
</comment>
<dbReference type="Pfam" id="PF25994">
    <property type="entry name" value="HH_AprE"/>
    <property type="match status" value="1"/>
</dbReference>
<dbReference type="InterPro" id="IPR010129">
    <property type="entry name" value="T1SS_HlyD"/>
</dbReference>
<keyword evidence="5" id="KW-0997">Cell inner membrane</keyword>
<keyword evidence="9" id="KW-0175">Coiled coil</keyword>
<dbReference type="InterPro" id="IPR006144">
    <property type="entry name" value="Secretion_HlyD_CS"/>
</dbReference>
<dbReference type="PANTHER" id="PTHR30386:SF27">
    <property type="entry name" value="MEMBRANE FUSION PROTEIN (MFP) FAMILY PROTEIN"/>
    <property type="match status" value="1"/>
</dbReference>
<dbReference type="STRING" id="709032.Sulku_1199"/>
<feature type="transmembrane region" description="Helical" evidence="10">
    <location>
        <begin position="31"/>
        <end position="48"/>
    </location>
</feature>
<evidence type="ECO:0000256" key="7">
    <source>
        <dbReference type="ARBA" id="ARBA00022989"/>
    </source>
</evidence>
<dbReference type="OrthoDB" id="9810980at2"/>